<dbReference type="AlphaFoldDB" id="A0A9N8KT02"/>
<dbReference type="GO" id="GO:0016740">
    <property type="term" value="F:transferase activity"/>
    <property type="evidence" value="ECO:0007669"/>
    <property type="project" value="UniProtKB-KW"/>
</dbReference>
<accession>A0A9N8KT02</accession>
<feature type="compositionally biased region" description="Low complexity" evidence="4">
    <location>
        <begin position="471"/>
        <end position="481"/>
    </location>
</feature>
<feature type="compositionally biased region" description="Low complexity" evidence="4">
    <location>
        <begin position="375"/>
        <end position="384"/>
    </location>
</feature>
<feature type="compositionally biased region" description="Polar residues" evidence="4">
    <location>
        <begin position="267"/>
        <end position="277"/>
    </location>
</feature>
<keyword evidence="7" id="KW-1185">Reference proteome</keyword>
<dbReference type="Pfam" id="PF00179">
    <property type="entry name" value="UQ_con"/>
    <property type="match status" value="1"/>
</dbReference>
<evidence type="ECO:0000313" key="6">
    <source>
        <dbReference type="EMBL" id="CAD0113334.1"/>
    </source>
</evidence>
<dbReference type="PROSITE" id="PS50127">
    <property type="entry name" value="UBC_2"/>
    <property type="match status" value="1"/>
</dbReference>
<dbReference type="PANTHER" id="PTHR24068">
    <property type="entry name" value="UBIQUITIN-CONJUGATING ENZYME E2"/>
    <property type="match status" value="1"/>
</dbReference>
<organism evidence="6 7">
    <name type="scientific">Aureobasidium uvarum</name>
    <dbReference type="NCBI Taxonomy" id="2773716"/>
    <lineage>
        <taxon>Eukaryota</taxon>
        <taxon>Fungi</taxon>
        <taxon>Dikarya</taxon>
        <taxon>Ascomycota</taxon>
        <taxon>Pezizomycotina</taxon>
        <taxon>Dothideomycetes</taxon>
        <taxon>Dothideomycetidae</taxon>
        <taxon>Dothideales</taxon>
        <taxon>Saccotheciaceae</taxon>
        <taxon>Aureobasidium</taxon>
    </lineage>
</organism>
<feature type="compositionally biased region" description="Basic and acidic residues" evidence="4">
    <location>
        <begin position="168"/>
        <end position="183"/>
    </location>
</feature>
<feature type="compositionally biased region" description="Polar residues" evidence="4">
    <location>
        <begin position="385"/>
        <end position="394"/>
    </location>
</feature>
<dbReference type="InterPro" id="IPR000608">
    <property type="entry name" value="UBC"/>
</dbReference>
<dbReference type="EMBL" id="CAINUL010000016">
    <property type="protein sequence ID" value="CAD0113334.1"/>
    <property type="molecule type" value="Genomic_DNA"/>
</dbReference>
<dbReference type="Gene3D" id="3.10.110.10">
    <property type="entry name" value="Ubiquitin Conjugating Enzyme"/>
    <property type="match status" value="1"/>
</dbReference>
<dbReference type="SMART" id="SM00212">
    <property type="entry name" value="UBCc"/>
    <property type="match status" value="1"/>
</dbReference>
<evidence type="ECO:0000259" key="5">
    <source>
        <dbReference type="PROSITE" id="PS50127"/>
    </source>
</evidence>
<evidence type="ECO:0000256" key="2">
    <source>
        <dbReference type="ARBA" id="ARBA00022786"/>
    </source>
</evidence>
<feature type="region of interest" description="Disordered" evidence="4">
    <location>
        <begin position="168"/>
        <end position="394"/>
    </location>
</feature>
<evidence type="ECO:0000256" key="1">
    <source>
        <dbReference type="ARBA" id="ARBA00022679"/>
    </source>
</evidence>
<evidence type="ECO:0000256" key="3">
    <source>
        <dbReference type="PROSITE-ProRule" id="PRU10133"/>
    </source>
</evidence>
<protein>
    <recommendedName>
        <fullName evidence="5">UBC core domain-containing protein</fullName>
    </recommendedName>
</protein>
<evidence type="ECO:0000256" key="4">
    <source>
        <dbReference type="SAM" id="MobiDB-lite"/>
    </source>
</evidence>
<keyword evidence="2" id="KW-0833">Ubl conjugation pathway</keyword>
<feature type="region of interest" description="Disordered" evidence="4">
    <location>
        <begin position="468"/>
        <end position="499"/>
    </location>
</feature>
<sequence>MNSRNLRRLAGDHAALHNHPLPPNYLFDPTSTSDSELTSLDILLAGPRATPYETGVFKLHLTIPTTYPHEPPKAYFRTKIFHPNVDDGTGAVCVETLKRDWDAKLTLRDVLVTICCLLVQPNASSALNAEAGMFLEQGDWSQFERRARMMTRLQAGVPKHLKEAVLEAQRRGEESEDLVRKDSALNMGEASRTRRRGTPLPREMVETSVEGGRKTTRDVTPPPPPPTRAPATSRPFVRQSARDDVFGAVRLPMPHGTPIMSDDSSELLPTNQGNGFTRSPAMQPIPRLSPRRQGPPAPLRDLYMTESEAEYPPSPKKSPQKQTRDASNASVEYPPSPRKSPQKKDFDTLFQQPPRPGPNRAESSRTGAARRLQFSAAQTQSQTTPTILDSSSLLEPNVTFDLANDTEPDTSEIEASFEMPKRRSAIAANKKLAQATQAARTLRRKPKMVVSQASTPVTIPAPRLAKPRKLTPVTRRTTPQRPLSPPSSSFVALPSAEKEDRSVIVAPVEALQDKIRKSDTQVRNERLEKKLWRLCGGDVARWNRGDFGGHFEVKGARW</sequence>
<dbReference type="SUPFAM" id="SSF54495">
    <property type="entry name" value="UBC-like"/>
    <property type="match status" value="1"/>
</dbReference>
<feature type="domain" description="UBC core" evidence="5">
    <location>
        <begin position="4"/>
        <end position="156"/>
    </location>
</feature>
<dbReference type="InterPro" id="IPR023313">
    <property type="entry name" value="UBQ-conjugating_AS"/>
</dbReference>
<proteinExistence type="predicted"/>
<dbReference type="OrthoDB" id="10069349at2759"/>
<name>A0A9N8KT02_9PEZI</name>
<evidence type="ECO:0000313" key="7">
    <source>
        <dbReference type="Proteomes" id="UP000745764"/>
    </source>
</evidence>
<keyword evidence="1" id="KW-0808">Transferase</keyword>
<dbReference type="InterPro" id="IPR016135">
    <property type="entry name" value="UBQ-conjugating_enzyme/RWD"/>
</dbReference>
<feature type="active site" description="Glycyl thioester intermediate" evidence="3">
    <location>
        <position position="93"/>
    </location>
</feature>
<gene>
    <name evidence="6" type="ORF">AWRI4620_LOCUS7589</name>
</gene>
<dbReference type="Proteomes" id="UP000745764">
    <property type="component" value="Unassembled WGS sequence"/>
</dbReference>
<dbReference type="PROSITE" id="PS00183">
    <property type="entry name" value="UBC_1"/>
    <property type="match status" value="1"/>
</dbReference>
<reference evidence="6" key="1">
    <citation type="submission" date="2020-06" db="EMBL/GenBank/DDBJ databases">
        <authorList>
            <person name="Onetto C."/>
        </authorList>
    </citation>
    <scope>NUCLEOTIDE SEQUENCE</scope>
</reference>
<comment type="caution">
    <text evidence="6">The sequence shown here is derived from an EMBL/GenBank/DDBJ whole genome shotgun (WGS) entry which is preliminary data.</text>
</comment>